<dbReference type="Proteomes" id="UP000807504">
    <property type="component" value="Unassembled WGS sequence"/>
</dbReference>
<reference evidence="1" key="1">
    <citation type="journal article" date="2020" name="bioRxiv">
        <title>Chromosome-level reference genome of the European wasp spider Argiope bruennichi: a resource for studies on range expansion and evolutionary adaptation.</title>
        <authorList>
            <person name="Sheffer M.M."/>
            <person name="Hoppe A."/>
            <person name="Krehenwinkel H."/>
            <person name="Uhl G."/>
            <person name="Kuss A.W."/>
            <person name="Jensen L."/>
            <person name="Jensen C."/>
            <person name="Gillespie R.G."/>
            <person name="Hoff K.J."/>
            <person name="Prost S."/>
        </authorList>
    </citation>
    <scope>NUCLEOTIDE SEQUENCE</scope>
</reference>
<dbReference type="EMBL" id="JABXBU010000011">
    <property type="protein sequence ID" value="KAF8791399.1"/>
    <property type="molecule type" value="Genomic_DNA"/>
</dbReference>
<name>A0A8T0FP47_ARGBR</name>
<protein>
    <submittedName>
        <fullName evidence="1">Uncharacterized protein</fullName>
    </submittedName>
</protein>
<sequence length="160" mass="18599">MWVSVCTIFRCYMSSYSSVWSTMTTQLLDIMELLKLTIEFFRDITSLECDSTFRTVKNCKECNRWQGLGQQTSFDFYPQHTEMIPMPCRDDPYIILSQRSPTTFEVANPDVLFGVYHTSALLPHQDPSFMPLSPLCKSSRPKKILLAPSPRWRQGQRGRL</sequence>
<keyword evidence="2" id="KW-1185">Reference proteome</keyword>
<gene>
    <name evidence="1" type="ORF">HNY73_006273</name>
</gene>
<dbReference type="AlphaFoldDB" id="A0A8T0FP47"/>
<reference evidence="1" key="2">
    <citation type="submission" date="2020-06" db="EMBL/GenBank/DDBJ databases">
        <authorList>
            <person name="Sheffer M."/>
        </authorList>
    </citation>
    <scope>NUCLEOTIDE SEQUENCE</scope>
</reference>
<accession>A0A8T0FP47</accession>
<proteinExistence type="predicted"/>
<evidence type="ECO:0000313" key="1">
    <source>
        <dbReference type="EMBL" id="KAF8791399.1"/>
    </source>
</evidence>
<comment type="caution">
    <text evidence="1">The sequence shown here is derived from an EMBL/GenBank/DDBJ whole genome shotgun (WGS) entry which is preliminary data.</text>
</comment>
<evidence type="ECO:0000313" key="2">
    <source>
        <dbReference type="Proteomes" id="UP000807504"/>
    </source>
</evidence>
<organism evidence="1 2">
    <name type="scientific">Argiope bruennichi</name>
    <name type="common">Wasp spider</name>
    <name type="synonym">Aranea bruennichi</name>
    <dbReference type="NCBI Taxonomy" id="94029"/>
    <lineage>
        <taxon>Eukaryota</taxon>
        <taxon>Metazoa</taxon>
        <taxon>Ecdysozoa</taxon>
        <taxon>Arthropoda</taxon>
        <taxon>Chelicerata</taxon>
        <taxon>Arachnida</taxon>
        <taxon>Araneae</taxon>
        <taxon>Araneomorphae</taxon>
        <taxon>Entelegynae</taxon>
        <taxon>Araneoidea</taxon>
        <taxon>Araneidae</taxon>
        <taxon>Argiope</taxon>
    </lineage>
</organism>